<accession>A0A0F7VUW6</accession>
<evidence type="ECO:0000313" key="3">
    <source>
        <dbReference type="EMBL" id="KMS66859.1"/>
    </source>
</evidence>
<dbReference type="EMBL" id="LN831790">
    <property type="protein sequence ID" value="CQR63505.1"/>
    <property type="molecule type" value="Genomic_DNA"/>
</dbReference>
<dbReference type="Proteomes" id="UP000037274">
    <property type="component" value="Unassembled WGS sequence"/>
</dbReference>
<evidence type="ECO:0000313" key="2">
    <source>
        <dbReference type="EMBL" id="CQR63505.1"/>
    </source>
</evidence>
<dbReference type="EMBL" id="LFEH01000218">
    <property type="protein sequence ID" value="KMS66859.1"/>
    <property type="molecule type" value="Genomic_DNA"/>
</dbReference>
<dbReference type="RefSeq" id="WP_029383991.1">
    <property type="nucleotide sequence ID" value="NZ_AZSD01000194.1"/>
</dbReference>
<reference evidence="3 5" key="2">
    <citation type="submission" date="2015-06" db="EMBL/GenBank/DDBJ databases">
        <title>Draft genome sequence of Streptomyces leeuwenhoekii C58, which produces the novel lasso peptide, chaxapeptin.</title>
        <authorList>
            <person name="Yi Y."/>
            <person name="Hai D."/>
            <person name="Jaspars M."/>
            <person name="Sheng H."/>
            <person name="Rateb M.E."/>
            <person name="Bull A."/>
            <person name="Goodfellow M."/>
            <person name="Asenjo J.A."/>
            <person name="Ebel R."/>
        </authorList>
    </citation>
    <scope>NUCLEOTIDE SEQUENCE [LARGE SCALE GENOMIC DNA]</scope>
    <source>
        <strain evidence="3 5">C58</strain>
    </source>
</reference>
<feature type="chain" id="PRO_5009769330" evidence="1">
    <location>
        <begin position="49"/>
        <end position="75"/>
    </location>
</feature>
<gene>
    <name evidence="2" type="primary">sle_40460</name>
    <name evidence="3" type="ORF">ACH49_29075</name>
</gene>
<keyword evidence="1" id="KW-0732">Signal</keyword>
<dbReference type="PROSITE" id="PS51318">
    <property type="entry name" value="TAT"/>
    <property type="match status" value="1"/>
</dbReference>
<feature type="signal peptide" evidence="1">
    <location>
        <begin position="1"/>
        <end position="48"/>
    </location>
</feature>
<proteinExistence type="predicted"/>
<dbReference type="PATRIC" id="fig|1437453.5.peg.2666"/>
<evidence type="ECO:0000256" key="1">
    <source>
        <dbReference type="SAM" id="SignalP"/>
    </source>
</evidence>
<sequence>MNAAPAPPTSRRPGRSGPLDRFRLLISAACTTVLAAVAALVVPGTAHADTVVTTNRTGTDNGCYWTWPTVSCNAS</sequence>
<protein>
    <submittedName>
        <fullName evidence="2">Uncharacterized protein</fullName>
    </submittedName>
</protein>
<dbReference type="Proteomes" id="UP000035016">
    <property type="component" value="Chromosome Chromosome"/>
</dbReference>
<dbReference type="KEGG" id="sle:sle_40460"/>
<dbReference type="InterPro" id="IPR006311">
    <property type="entry name" value="TAT_signal"/>
</dbReference>
<keyword evidence="5" id="KW-1185">Reference proteome</keyword>
<evidence type="ECO:0000313" key="5">
    <source>
        <dbReference type="Proteomes" id="UP000037274"/>
    </source>
</evidence>
<dbReference type="AlphaFoldDB" id="A0A0F7VUW6"/>
<organism evidence="2 4">
    <name type="scientific">Streptomyces leeuwenhoekii</name>
    <dbReference type="NCBI Taxonomy" id="1437453"/>
    <lineage>
        <taxon>Bacteria</taxon>
        <taxon>Bacillati</taxon>
        <taxon>Actinomycetota</taxon>
        <taxon>Actinomycetes</taxon>
        <taxon>Kitasatosporales</taxon>
        <taxon>Streptomycetaceae</taxon>
        <taxon>Streptomyces</taxon>
    </lineage>
</organism>
<evidence type="ECO:0000313" key="4">
    <source>
        <dbReference type="Proteomes" id="UP000035016"/>
    </source>
</evidence>
<reference evidence="2 4" key="1">
    <citation type="submission" date="2015-02" db="EMBL/GenBank/DDBJ databases">
        <authorList>
            <person name="Gomez-Escribano P.J."/>
        </authorList>
    </citation>
    <scope>NUCLEOTIDE SEQUENCE [LARGE SCALE GENOMIC DNA]</scope>
    <source>
        <strain evidence="2">C34</strain>
        <strain evidence="4">C34 (DSM 42122 / NRRL B-24963)</strain>
    </source>
</reference>
<name>A0A0F7VUW6_STRLW</name>